<feature type="domain" description="4Fe-4S ferredoxin-type" evidence="6">
    <location>
        <begin position="16"/>
        <end position="47"/>
    </location>
</feature>
<sequence length="188" mass="21067">MTRTAIPVTHQADSDIAPVREMVSACMQCGTCSASCPNAEAMDMTPRRMWRLTLLGQQDKVFDSTTFWMCSNCYSCSLRCPRGLPLTRAMNALKRIAAQHGDKGLARKGAFYHTFMDNVRRHGRVQETELMQRWMMTMKSPALALQFAPLGLKLMGKGKVHLTAPASSQEGRLEPLFQKAAEMEGRHE</sequence>
<evidence type="ECO:0000256" key="1">
    <source>
        <dbReference type="ARBA" id="ARBA00022485"/>
    </source>
</evidence>
<dbReference type="InterPro" id="IPR017896">
    <property type="entry name" value="4Fe4S_Fe-S-bd"/>
</dbReference>
<reference evidence="7 8" key="1">
    <citation type="journal article" date="2018" name="Sci. Adv.">
        <title>Multi-heme cytochromes provide a pathway for survival in energy-limited environments.</title>
        <authorList>
            <person name="Deng X."/>
            <person name="Dohmae N."/>
            <person name="Nealson K.H."/>
            <person name="Hashimoto K."/>
            <person name="Okamoto A."/>
        </authorList>
    </citation>
    <scope>NUCLEOTIDE SEQUENCE [LARGE SCALE GENOMIC DNA]</scope>
    <source>
        <strain evidence="7 8">IS5</strain>
    </source>
</reference>
<dbReference type="InterPro" id="IPR017900">
    <property type="entry name" value="4Fe4S_Fe_S_CS"/>
</dbReference>
<dbReference type="GO" id="GO:0046872">
    <property type="term" value="F:metal ion binding"/>
    <property type="evidence" value="ECO:0007669"/>
    <property type="project" value="UniProtKB-KW"/>
</dbReference>
<dbReference type="SUPFAM" id="SSF46548">
    <property type="entry name" value="alpha-helical ferredoxin"/>
    <property type="match status" value="1"/>
</dbReference>
<evidence type="ECO:0000313" key="7">
    <source>
        <dbReference type="EMBL" id="BBD09217.1"/>
    </source>
</evidence>
<dbReference type="RefSeq" id="WP_126380002.1">
    <property type="nucleotide sequence ID" value="NZ_AP017378.1"/>
</dbReference>
<keyword evidence="8" id="KW-1185">Reference proteome</keyword>
<dbReference type="PANTHER" id="PTHR43255">
    <property type="entry name" value="IRON-SULFUR-BINDING OXIDOREDUCTASE FADF-RELATED-RELATED"/>
    <property type="match status" value="1"/>
</dbReference>
<accession>A0A2Z6B113</accession>
<dbReference type="Pfam" id="PF13183">
    <property type="entry name" value="Fer4_8"/>
    <property type="match status" value="1"/>
</dbReference>
<evidence type="ECO:0000256" key="5">
    <source>
        <dbReference type="ARBA" id="ARBA00023014"/>
    </source>
</evidence>
<dbReference type="EMBL" id="AP017378">
    <property type="protein sequence ID" value="BBD09217.1"/>
    <property type="molecule type" value="Genomic_DNA"/>
</dbReference>
<proteinExistence type="predicted"/>
<keyword evidence="4" id="KW-0408">Iron</keyword>
<dbReference type="AlphaFoldDB" id="A0A2Z6B113"/>
<evidence type="ECO:0000259" key="6">
    <source>
        <dbReference type="PROSITE" id="PS51379"/>
    </source>
</evidence>
<keyword evidence="1" id="KW-0004">4Fe-4S</keyword>
<dbReference type="Gene3D" id="1.10.1060.10">
    <property type="entry name" value="Alpha-helical ferredoxin"/>
    <property type="match status" value="1"/>
</dbReference>
<evidence type="ECO:0000256" key="4">
    <source>
        <dbReference type="ARBA" id="ARBA00023004"/>
    </source>
</evidence>
<evidence type="ECO:0000256" key="2">
    <source>
        <dbReference type="ARBA" id="ARBA00022723"/>
    </source>
</evidence>
<dbReference type="KEGG" id="dfl:DFE_2491"/>
<dbReference type="InterPro" id="IPR051460">
    <property type="entry name" value="HdrC_iron-sulfur_subunit"/>
</dbReference>
<name>A0A2Z6B113_9BACT</name>
<protein>
    <submittedName>
        <fullName evidence="7">Putative heterodisulfide reductase, C subunit</fullName>
    </submittedName>
</protein>
<dbReference type="PROSITE" id="PS51379">
    <property type="entry name" value="4FE4S_FER_2"/>
    <property type="match status" value="1"/>
</dbReference>
<dbReference type="OrthoDB" id="9769677at2"/>
<dbReference type="GO" id="GO:0051539">
    <property type="term" value="F:4 iron, 4 sulfur cluster binding"/>
    <property type="evidence" value="ECO:0007669"/>
    <property type="project" value="UniProtKB-KW"/>
</dbReference>
<dbReference type="GO" id="GO:0016491">
    <property type="term" value="F:oxidoreductase activity"/>
    <property type="evidence" value="ECO:0007669"/>
    <property type="project" value="UniProtKB-KW"/>
</dbReference>
<dbReference type="GO" id="GO:0005886">
    <property type="term" value="C:plasma membrane"/>
    <property type="evidence" value="ECO:0007669"/>
    <property type="project" value="TreeGrafter"/>
</dbReference>
<dbReference type="PROSITE" id="PS00198">
    <property type="entry name" value="4FE4S_FER_1"/>
    <property type="match status" value="2"/>
</dbReference>
<dbReference type="Proteomes" id="UP000269883">
    <property type="component" value="Chromosome"/>
</dbReference>
<keyword evidence="2" id="KW-0479">Metal-binding</keyword>
<evidence type="ECO:0000256" key="3">
    <source>
        <dbReference type="ARBA" id="ARBA00023002"/>
    </source>
</evidence>
<gene>
    <name evidence="7" type="ORF">DFE_2491</name>
</gene>
<organism evidence="7 8">
    <name type="scientific">Desulfovibrio ferrophilus</name>
    <dbReference type="NCBI Taxonomy" id="241368"/>
    <lineage>
        <taxon>Bacteria</taxon>
        <taxon>Pseudomonadati</taxon>
        <taxon>Thermodesulfobacteriota</taxon>
        <taxon>Desulfovibrionia</taxon>
        <taxon>Desulfovibrionales</taxon>
        <taxon>Desulfovibrionaceae</taxon>
        <taxon>Desulfovibrio</taxon>
    </lineage>
</organism>
<keyword evidence="3" id="KW-0560">Oxidoreductase</keyword>
<dbReference type="PANTHER" id="PTHR43255:SF1">
    <property type="entry name" value="IRON-SULFUR-BINDING OXIDOREDUCTASE FADF-RELATED"/>
    <property type="match status" value="1"/>
</dbReference>
<keyword evidence="5" id="KW-0411">Iron-sulfur</keyword>
<evidence type="ECO:0000313" key="8">
    <source>
        <dbReference type="Proteomes" id="UP000269883"/>
    </source>
</evidence>
<dbReference type="InterPro" id="IPR009051">
    <property type="entry name" value="Helical_ferredxn"/>
</dbReference>